<proteinExistence type="predicted"/>
<sequence>MVNYLSAYNCYCIKCLFLFISFWHSLRIMTM</sequence>
<accession>A0A0A9C2Y7</accession>
<reference evidence="2" key="2">
    <citation type="journal article" date="2015" name="Data Brief">
        <title>Shoot transcriptome of the giant reed, Arundo donax.</title>
        <authorList>
            <person name="Barrero R.A."/>
            <person name="Guerrero F.D."/>
            <person name="Moolhuijzen P."/>
            <person name="Goolsby J.A."/>
            <person name="Tidwell J."/>
            <person name="Bellgard S.E."/>
            <person name="Bellgard M.I."/>
        </authorList>
    </citation>
    <scope>NUCLEOTIDE SEQUENCE</scope>
    <source>
        <tissue evidence="2">Shoot tissue taken approximately 20 cm above the soil surface</tissue>
    </source>
</reference>
<dbReference type="AlphaFoldDB" id="A0A0A9C2Y7"/>
<dbReference type="EMBL" id="GBRH01227291">
    <property type="protein sequence ID" value="JAD70604.1"/>
    <property type="molecule type" value="Transcribed_RNA"/>
</dbReference>
<organism evidence="2">
    <name type="scientific">Arundo donax</name>
    <name type="common">Giant reed</name>
    <name type="synonym">Donax arundinaceus</name>
    <dbReference type="NCBI Taxonomy" id="35708"/>
    <lineage>
        <taxon>Eukaryota</taxon>
        <taxon>Viridiplantae</taxon>
        <taxon>Streptophyta</taxon>
        <taxon>Embryophyta</taxon>
        <taxon>Tracheophyta</taxon>
        <taxon>Spermatophyta</taxon>
        <taxon>Magnoliopsida</taxon>
        <taxon>Liliopsida</taxon>
        <taxon>Poales</taxon>
        <taxon>Poaceae</taxon>
        <taxon>PACMAD clade</taxon>
        <taxon>Arundinoideae</taxon>
        <taxon>Arundineae</taxon>
        <taxon>Arundo</taxon>
    </lineage>
</organism>
<evidence type="ECO:0000256" key="1">
    <source>
        <dbReference type="SAM" id="Phobius"/>
    </source>
</evidence>
<keyword evidence="1" id="KW-0812">Transmembrane</keyword>
<feature type="transmembrane region" description="Helical" evidence="1">
    <location>
        <begin position="6"/>
        <end position="26"/>
    </location>
</feature>
<keyword evidence="1" id="KW-0472">Membrane</keyword>
<keyword evidence="1" id="KW-1133">Transmembrane helix</keyword>
<reference evidence="2" key="1">
    <citation type="submission" date="2014-09" db="EMBL/GenBank/DDBJ databases">
        <authorList>
            <person name="Magalhaes I.L.F."/>
            <person name="Oliveira U."/>
            <person name="Santos F.R."/>
            <person name="Vidigal T.H.D.A."/>
            <person name="Brescovit A.D."/>
            <person name="Santos A.J."/>
        </authorList>
    </citation>
    <scope>NUCLEOTIDE SEQUENCE</scope>
    <source>
        <tissue evidence="2">Shoot tissue taken approximately 20 cm above the soil surface</tissue>
    </source>
</reference>
<evidence type="ECO:0000313" key="2">
    <source>
        <dbReference type="EMBL" id="JAD70604.1"/>
    </source>
</evidence>
<protein>
    <submittedName>
        <fullName evidence="2">Uncharacterized protein</fullName>
    </submittedName>
</protein>
<name>A0A0A9C2Y7_ARUDO</name>